<keyword evidence="1" id="KW-0812">Transmembrane</keyword>
<keyword evidence="1" id="KW-0472">Membrane</keyword>
<reference evidence="2 3" key="1">
    <citation type="journal article" date="2018" name="Microbiome">
        <title>Fine metagenomic profile of the Mediterranean stratified and mixed water columns revealed by assembly and recruitment.</title>
        <authorList>
            <person name="Haro-Moreno J.M."/>
            <person name="Lopez-Perez M."/>
            <person name="De La Torre J.R."/>
            <person name="Picazo A."/>
            <person name="Camacho A."/>
            <person name="Rodriguez-Valera F."/>
        </authorList>
    </citation>
    <scope>NUCLEOTIDE SEQUENCE [LARGE SCALE GENOMIC DNA]</scope>
    <source>
        <strain evidence="2">MED-G82</strain>
    </source>
</reference>
<feature type="transmembrane region" description="Helical" evidence="1">
    <location>
        <begin position="12"/>
        <end position="35"/>
    </location>
</feature>
<sequence>MTKDSRISKFAVLWLIPNSFSSIFQYLTIFIIFLLSSCATFNADKYINYQGKVEISYNKEILRSNMLIKYTNNELIIQLYRPLIGTLFEYNIKFNENFIFQENFFNYLEQDVLIELDKMNIISNTRSCMIHKKLVMTDGYTCKYNEGKITFKISTLNLEANGFLRNVSL</sequence>
<keyword evidence="1" id="KW-1133">Transmembrane helix</keyword>
<protein>
    <submittedName>
        <fullName evidence="2">Uncharacterized protein</fullName>
    </submittedName>
</protein>
<accession>A0A368BZU5</accession>
<gene>
    <name evidence="2" type="ORF">DBW96_00990</name>
</gene>
<dbReference type="AlphaFoldDB" id="A0A368BZU5"/>
<evidence type="ECO:0000313" key="3">
    <source>
        <dbReference type="Proteomes" id="UP000253307"/>
    </source>
</evidence>
<name>A0A368BZU5_9GAMM</name>
<dbReference type="Proteomes" id="UP000253307">
    <property type="component" value="Unassembled WGS sequence"/>
</dbReference>
<evidence type="ECO:0000313" key="2">
    <source>
        <dbReference type="EMBL" id="RCL42394.1"/>
    </source>
</evidence>
<dbReference type="EMBL" id="QOPE01000004">
    <property type="protein sequence ID" value="RCL42394.1"/>
    <property type="molecule type" value="Genomic_DNA"/>
</dbReference>
<comment type="caution">
    <text evidence="2">The sequence shown here is derived from an EMBL/GenBank/DDBJ whole genome shotgun (WGS) entry which is preliminary data.</text>
</comment>
<organism evidence="2 3">
    <name type="scientific">SAR86 cluster bacterium</name>
    <dbReference type="NCBI Taxonomy" id="2030880"/>
    <lineage>
        <taxon>Bacteria</taxon>
        <taxon>Pseudomonadati</taxon>
        <taxon>Pseudomonadota</taxon>
        <taxon>Gammaproteobacteria</taxon>
        <taxon>SAR86 cluster</taxon>
    </lineage>
</organism>
<evidence type="ECO:0000256" key="1">
    <source>
        <dbReference type="SAM" id="Phobius"/>
    </source>
</evidence>
<proteinExistence type="predicted"/>